<dbReference type="Proteomes" id="UP000708208">
    <property type="component" value="Unassembled WGS sequence"/>
</dbReference>
<keyword evidence="1" id="KW-1133">Transmembrane helix</keyword>
<feature type="transmembrane region" description="Helical" evidence="1">
    <location>
        <begin position="39"/>
        <end position="63"/>
    </location>
</feature>
<evidence type="ECO:0000313" key="3">
    <source>
        <dbReference type="Proteomes" id="UP000708208"/>
    </source>
</evidence>
<keyword evidence="1" id="KW-0812">Transmembrane</keyword>
<sequence length="274" mass="30764">MYLRDLPWLMGQCFILAKELESSDNKRTLRETLPGRDRLYVAIVSTLLPSPAIIAAVFVFSLLHPAFPLLFSSVISLPGHLNNIIIVLSSISCTYAVLAVIGNSTIWGYTFVAFAVTVDESINYLINNSRHLSYMTFLKLYQKIKILEIHLNYVFSYIGLVVQVFFMQEVILASFITIRSSETTVKVVKMIAGLNAVQDLIILIKGSAALHTKSAELLSSKTKSYRKAPRISRIQRSLRPLYTRFGGMYYADKGLTFVVLDITLNKTIDLLLAI</sequence>
<comment type="caution">
    <text evidence="2">The sequence shown here is derived from an EMBL/GenBank/DDBJ whole genome shotgun (WGS) entry which is preliminary data.</text>
</comment>
<keyword evidence="3" id="KW-1185">Reference proteome</keyword>
<evidence type="ECO:0000256" key="1">
    <source>
        <dbReference type="SAM" id="Phobius"/>
    </source>
</evidence>
<organism evidence="2 3">
    <name type="scientific">Allacma fusca</name>
    <dbReference type="NCBI Taxonomy" id="39272"/>
    <lineage>
        <taxon>Eukaryota</taxon>
        <taxon>Metazoa</taxon>
        <taxon>Ecdysozoa</taxon>
        <taxon>Arthropoda</taxon>
        <taxon>Hexapoda</taxon>
        <taxon>Collembola</taxon>
        <taxon>Symphypleona</taxon>
        <taxon>Sminthuridae</taxon>
        <taxon>Allacma</taxon>
    </lineage>
</organism>
<proteinExistence type="predicted"/>
<dbReference type="EMBL" id="CAJVCH010566386">
    <property type="protein sequence ID" value="CAG7832674.1"/>
    <property type="molecule type" value="Genomic_DNA"/>
</dbReference>
<accession>A0A8J2LGM0</accession>
<name>A0A8J2LGM0_9HEXA</name>
<feature type="transmembrane region" description="Helical" evidence="1">
    <location>
        <begin position="147"/>
        <end position="166"/>
    </location>
</feature>
<dbReference type="AlphaFoldDB" id="A0A8J2LGM0"/>
<gene>
    <name evidence="2" type="ORF">AFUS01_LOCUS42352</name>
</gene>
<keyword evidence="1" id="KW-0472">Membrane</keyword>
<reference evidence="2" key="1">
    <citation type="submission" date="2021-06" db="EMBL/GenBank/DDBJ databases">
        <authorList>
            <person name="Hodson N. C."/>
            <person name="Mongue J. A."/>
            <person name="Jaron S. K."/>
        </authorList>
    </citation>
    <scope>NUCLEOTIDE SEQUENCE</scope>
</reference>
<evidence type="ECO:0000313" key="2">
    <source>
        <dbReference type="EMBL" id="CAG7832674.1"/>
    </source>
</evidence>
<protein>
    <submittedName>
        <fullName evidence="2">Uncharacterized protein</fullName>
    </submittedName>
</protein>